<reference evidence="4" key="2">
    <citation type="submission" date="2016-02" db="EMBL/GenBank/DDBJ databases">
        <title>Draft genome sequence of five rapidly growing Mycobacterium species.</title>
        <authorList>
            <person name="Katahira K."/>
            <person name="Gotou Y."/>
            <person name="Iida K."/>
            <person name="Ogura Y."/>
            <person name="Hayashi T."/>
        </authorList>
    </citation>
    <scope>NUCLEOTIDE SEQUENCE [LARGE SCALE GENOMIC DNA]</scope>
    <source>
        <strain evidence="4">JCM6362</strain>
    </source>
</reference>
<dbReference type="RefSeq" id="WP_003923514.1">
    <property type="nucleotide sequence ID" value="NZ_BCTB01000054.1"/>
</dbReference>
<dbReference type="STRING" id="1797.RMCT_4526"/>
<dbReference type="InterPro" id="IPR052513">
    <property type="entry name" value="Thioester_dehydratase-like"/>
</dbReference>
<dbReference type="PANTHER" id="PTHR34075:SF5">
    <property type="entry name" value="BLR3430 PROTEIN"/>
    <property type="match status" value="1"/>
</dbReference>
<comment type="caution">
    <text evidence="3">The sequence shown here is derived from an EMBL/GenBank/DDBJ whole genome shotgun (WGS) entry which is preliminary data.</text>
</comment>
<evidence type="ECO:0000313" key="4">
    <source>
        <dbReference type="Proteomes" id="UP000069654"/>
    </source>
</evidence>
<dbReference type="InterPro" id="IPR002878">
    <property type="entry name" value="ChsH2_C"/>
</dbReference>
<sequence length="155" mass="16793">MSTAEATLATTMPGEHVRIAVNNHTEPFWQAAKQRRLVAPQCADCGVFRMPPTPFCPGCQSKAVNWVELSGEATLYSFAVVHGIPELPELTLVPVVVDLPDAPGARLVSNVVDIAPADVTIGMMLRVDFSPIADGWMLPIFRPAVSSIERKNNDQ</sequence>
<proteinExistence type="predicted"/>
<feature type="domain" description="ChsH2 C-terminal OB-fold" evidence="1">
    <location>
        <begin position="66"/>
        <end position="129"/>
    </location>
</feature>
<dbReference type="AlphaFoldDB" id="A0A100XJ36"/>
<dbReference type="OMA" id="RPACYAC"/>
<dbReference type="InterPro" id="IPR012340">
    <property type="entry name" value="NA-bd_OB-fold"/>
</dbReference>
<dbReference type="Gene3D" id="6.10.30.10">
    <property type="match status" value="1"/>
</dbReference>
<feature type="domain" description="ChsH2 rubredoxin-like zinc ribbon" evidence="2">
    <location>
        <begin position="29"/>
        <end position="63"/>
    </location>
</feature>
<accession>A0A100XJ36</accession>
<evidence type="ECO:0000259" key="1">
    <source>
        <dbReference type="Pfam" id="PF01796"/>
    </source>
</evidence>
<dbReference type="PANTHER" id="PTHR34075">
    <property type="entry name" value="BLR3430 PROTEIN"/>
    <property type="match status" value="1"/>
</dbReference>
<protein>
    <submittedName>
        <fullName evidence="3">Acyl dehydratase</fullName>
    </submittedName>
</protein>
<dbReference type="Pfam" id="PF01796">
    <property type="entry name" value="OB_ChsH2_C"/>
    <property type="match status" value="1"/>
</dbReference>
<name>A0A100XJ36_MYCTH</name>
<dbReference type="EMBL" id="BCTB01000054">
    <property type="protein sequence ID" value="GAT17557.1"/>
    <property type="molecule type" value="Genomic_DNA"/>
</dbReference>
<organism evidence="3 4">
    <name type="scientific">Mycolicibacterium thermoresistibile</name>
    <name type="common">Mycobacterium thermoresistibile</name>
    <dbReference type="NCBI Taxonomy" id="1797"/>
    <lineage>
        <taxon>Bacteria</taxon>
        <taxon>Bacillati</taxon>
        <taxon>Actinomycetota</taxon>
        <taxon>Actinomycetes</taxon>
        <taxon>Mycobacteriales</taxon>
        <taxon>Mycobacteriaceae</taxon>
        <taxon>Mycolicibacterium</taxon>
    </lineage>
</organism>
<evidence type="ECO:0000259" key="2">
    <source>
        <dbReference type="Pfam" id="PF12172"/>
    </source>
</evidence>
<gene>
    <name evidence="3" type="ORF">RMCT_4526</name>
</gene>
<dbReference type="Proteomes" id="UP000069654">
    <property type="component" value="Unassembled WGS sequence"/>
</dbReference>
<dbReference type="Pfam" id="PF12172">
    <property type="entry name" value="zf-ChsH2"/>
    <property type="match status" value="1"/>
</dbReference>
<dbReference type="SUPFAM" id="SSF50249">
    <property type="entry name" value="Nucleic acid-binding proteins"/>
    <property type="match status" value="1"/>
</dbReference>
<evidence type="ECO:0000313" key="3">
    <source>
        <dbReference type="EMBL" id="GAT17557.1"/>
    </source>
</evidence>
<dbReference type="InterPro" id="IPR022002">
    <property type="entry name" value="ChsH2_Znr"/>
</dbReference>
<reference evidence="3 4" key="1">
    <citation type="journal article" date="2016" name="Genome Announc.">
        <title>Draft Genome Sequences of Five Rapidly Growing Mycobacterium Species, M. thermoresistibile, M. fortuitum subsp. acetamidolyticum, M. canariasense, M. brisbanense, and M. novocastrense.</title>
        <authorList>
            <person name="Katahira K."/>
            <person name="Ogura Y."/>
            <person name="Gotoh Y."/>
            <person name="Hayashi T."/>
        </authorList>
    </citation>
    <scope>NUCLEOTIDE SEQUENCE [LARGE SCALE GENOMIC DNA]</scope>
    <source>
        <strain evidence="3 4">JCM6362</strain>
    </source>
</reference>
<dbReference type="OrthoDB" id="7470921at2"/>